<evidence type="ECO:0000313" key="2">
    <source>
        <dbReference type="Proteomes" id="UP000276133"/>
    </source>
</evidence>
<organism evidence="1 2">
    <name type="scientific">Brachionus plicatilis</name>
    <name type="common">Marine rotifer</name>
    <name type="synonym">Brachionus muelleri</name>
    <dbReference type="NCBI Taxonomy" id="10195"/>
    <lineage>
        <taxon>Eukaryota</taxon>
        <taxon>Metazoa</taxon>
        <taxon>Spiralia</taxon>
        <taxon>Gnathifera</taxon>
        <taxon>Rotifera</taxon>
        <taxon>Eurotatoria</taxon>
        <taxon>Monogononta</taxon>
        <taxon>Pseudotrocha</taxon>
        <taxon>Ploima</taxon>
        <taxon>Brachionidae</taxon>
        <taxon>Brachionus</taxon>
    </lineage>
</organism>
<name>A0A3M7RMG7_BRAPC</name>
<keyword evidence="2" id="KW-1185">Reference proteome</keyword>
<comment type="caution">
    <text evidence="1">The sequence shown here is derived from an EMBL/GenBank/DDBJ whole genome shotgun (WGS) entry which is preliminary data.</text>
</comment>
<protein>
    <submittedName>
        <fullName evidence="1">Uncharacterized protein</fullName>
    </submittedName>
</protein>
<dbReference type="AlphaFoldDB" id="A0A3M7RMG7"/>
<proteinExistence type="predicted"/>
<sequence length="72" mass="8434">MPFKLNAPGFLGVHLNEYLLLVKFQLFVEKFFLLRTIKALTNVNALFFNNQGNKICFGFEPLELRCQKNRLI</sequence>
<reference evidence="1 2" key="1">
    <citation type="journal article" date="2018" name="Sci. Rep.">
        <title>Genomic signatures of local adaptation to the degree of environmental predictability in rotifers.</title>
        <authorList>
            <person name="Franch-Gras L."/>
            <person name="Hahn C."/>
            <person name="Garcia-Roger E.M."/>
            <person name="Carmona M.J."/>
            <person name="Serra M."/>
            <person name="Gomez A."/>
        </authorList>
    </citation>
    <scope>NUCLEOTIDE SEQUENCE [LARGE SCALE GENOMIC DNA]</scope>
    <source>
        <strain evidence="1">HYR1</strain>
    </source>
</reference>
<evidence type="ECO:0000313" key="1">
    <source>
        <dbReference type="EMBL" id="RNA24515.1"/>
    </source>
</evidence>
<accession>A0A3M7RMG7</accession>
<gene>
    <name evidence="1" type="ORF">BpHYR1_006309</name>
</gene>
<dbReference type="Proteomes" id="UP000276133">
    <property type="component" value="Unassembled WGS sequence"/>
</dbReference>
<dbReference type="EMBL" id="REGN01003105">
    <property type="protein sequence ID" value="RNA24515.1"/>
    <property type="molecule type" value="Genomic_DNA"/>
</dbReference>